<proteinExistence type="predicted"/>
<keyword evidence="4" id="KW-1185">Reference proteome</keyword>
<organism evidence="1 3">
    <name type="scientific">Arenibacter algicola</name>
    <dbReference type="NCBI Taxonomy" id="616991"/>
    <lineage>
        <taxon>Bacteria</taxon>
        <taxon>Pseudomonadati</taxon>
        <taxon>Bacteroidota</taxon>
        <taxon>Flavobacteriia</taxon>
        <taxon>Flavobacteriales</taxon>
        <taxon>Flavobacteriaceae</taxon>
        <taxon>Arenibacter</taxon>
    </lineage>
</organism>
<accession>A0A221UTV9</accession>
<dbReference type="Proteomes" id="UP000315363">
    <property type="component" value="Unassembled WGS sequence"/>
</dbReference>
<dbReference type="AlphaFoldDB" id="A0A221UTV9"/>
<evidence type="ECO:0000313" key="1">
    <source>
        <dbReference type="EMBL" id="ASO04784.1"/>
    </source>
</evidence>
<name>A0A221UTV9_9FLAO</name>
<protein>
    <submittedName>
        <fullName evidence="1">Uncharacterized protein</fullName>
    </submittedName>
</protein>
<evidence type="ECO:0000313" key="2">
    <source>
        <dbReference type="EMBL" id="TQO38982.1"/>
    </source>
</evidence>
<evidence type="ECO:0000313" key="3">
    <source>
        <dbReference type="Proteomes" id="UP000204551"/>
    </source>
</evidence>
<dbReference type="EMBL" id="CP022515">
    <property type="protein sequence ID" value="ASO04784.1"/>
    <property type="molecule type" value="Genomic_DNA"/>
</dbReference>
<reference evidence="2 4" key="2">
    <citation type="submission" date="2019-06" db="EMBL/GenBank/DDBJ databases">
        <title>A large-scale integrated study on North Sea by COGITO (Coastal Microbe Genomic &amp; Taxonomic Observatory).</title>
        <authorList>
            <person name="Teeling H."/>
        </authorList>
    </citation>
    <scope>NUCLEOTIDE SEQUENCE [LARGE SCALE GENOMIC DNA]</scope>
    <source>
        <strain evidence="2 4">MAR_2009_79</strain>
    </source>
</reference>
<dbReference type="KEGG" id="aalg:AREALGSMS7_01311"/>
<gene>
    <name evidence="1" type="ORF">AREALGSMS7_01311</name>
    <name evidence="2" type="ORF">GQ41_3650</name>
</gene>
<dbReference type="EMBL" id="VHIF01000001">
    <property type="protein sequence ID" value="TQO38982.1"/>
    <property type="molecule type" value="Genomic_DNA"/>
</dbReference>
<dbReference type="Proteomes" id="UP000204551">
    <property type="component" value="Chromosome"/>
</dbReference>
<reference evidence="1 3" key="1">
    <citation type="submission" date="2017-07" db="EMBL/GenBank/DDBJ databases">
        <title>Genome Sequence of Arenibacter algicola Strain SMS7 Isolated from a culture of the Diatom Skeletonema marinoi.</title>
        <authorList>
            <person name="Topel M."/>
            <person name="Pinder M.I.M."/>
            <person name="Johansson O.N."/>
            <person name="Kourtchenko O."/>
            <person name="Godhe A."/>
            <person name="Clarke A.K."/>
        </authorList>
    </citation>
    <scope>NUCLEOTIDE SEQUENCE [LARGE SCALE GENOMIC DNA]</scope>
    <source>
        <strain evidence="1 3">SMS7</strain>
    </source>
</reference>
<sequence length="66" mass="7772">MQFIKRENDFSPTFSVWSIEKVTKNLLSNSTKSGHFLQPPALGMLFQFLLPINLQGNELFEFKFYR</sequence>
<evidence type="ECO:0000313" key="4">
    <source>
        <dbReference type="Proteomes" id="UP000315363"/>
    </source>
</evidence>